<dbReference type="Gene3D" id="3.90.850.10">
    <property type="entry name" value="Fumarylacetoacetase-like, C-terminal domain"/>
    <property type="match status" value="1"/>
</dbReference>
<feature type="domain" description="Fumarylacetoacetase-like C-terminal" evidence="2">
    <location>
        <begin position="2"/>
        <end position="195"/>
    </location>
</feature>
<gene>
    <name evidence="3" type="ORF">SAMN05444278_10721</name>
</gene>
<dbReference type="SUPFAM" id="SSF56529">
    <property type="entry name" value="FAH"/>
    <property type="match status" value="1"/>
</dbReference>
<name>A0A1M4WYK6_9FLAO</name>
<dbReference type="STRING" id="1155689.SAMN05444278_10721"/>
<dbReference type="InterPro" id="IPR011234">
    <property type="entry name" value="Fumarylacetoacetase-like_C"/>
</dbReference>
<dbReference type="EMBL" id="FQTW01000007">
    <property type="protein sequence ID" value="SHE86334.1"/>
    <property type="molecule type" value="Genomic_DNA"/>
</dbReference>
<evidence type="ECO:0000313" key="3">
    <source>
        <dbReference type="EMBL" id="SHE86334.1"/>
    </source>
</evidence>
<dbReference type="AlphaFoldDB" id="A0A1M4WYK6"/>
<keyword evidence="1" id="KW-0479">Metal-binding</keyword>
<sequence>MKIICIGRNYNDHISELGNQKLEAPVIFLKPDSSVLPKNQAFFIPEFSNNIHYELELVVKINRLGKHIDQKFAHKYYQEIGLGIDFTARDLQQQLKQQGLPWEKAKGFDGSCVLGNQWLDKSQFEDLQQLNFSLLKNNLTVQQGNTSQMLFSVDEIIANVSQYFTLKIGDLIFTGTPAGVGPVEVNDHLKASLEGQQLIDLRIK</sequence>
<dbReference type="GO" id="GO:0046872">
    <property type="term" value="F:metal ion binding"/>
    <property type="evidence" value="ECO:0007669"/>
    <property type="project" value="UniProtKB-KW"/>
</dbReference>
<keyword evidence="4" id="KW-1185">Reference proteome</keyword>
<dbReference type="Proteomes" id="UP000184462">
    <property type="component" value="Unassembled WGS sequence"/>
</dbReference>
<protein>
    <submittedName>
        <fullName evidence="3">2-keto-4-pentenoate hydratase/2-oxohepta-3-ene-1,7-dioic acid hydratase (Catechol pathway)</fullName>
    </submittedName>
</protein>
<dbReference type="GO" id="GO:0018773">
    <property type="term" value="F:acetylpyruvate hydrolase activity"/>
    <property type="evidence" value="ECO:0007669"/>
    <property type="project" value="TreeGrafter"/>
</dbReference>
<dbReference type="RefSeq" id="WP_073193295.1">
    <property type="nucleotide sequence ID" value="NZ_FQTW01000007.1"/>
</dbReference>
<dbReference type="PANTHER" id="PTHR11820:SF7">
    <property type="entry name" value="ACYLPYRUVASE FAHD1, MITOCHONDRIAL"/>
    <property type="match status" value="1"/>
</dbReference>
<evidence type="ECO:0000313" key="4">
    <source>
        <dbReference type="Proteomes" id="UP000184462"/>
    </source>
</evidence>
<evidence type="ECO:0000256" key="1">
    <source>
        <dbReference type="ARBA" id="ARBA00022723"/>
    </source>
</evidence>
<proteinExistence type="predicted"/>
<reference evidence="3 4" key="1">
    <citation type="submission" date="2016-11" db="EMBL/GenBank/DDBJ databases">
        <authorList>
            <person name="Jaros S."/>
            <person name="Januszkiewicz K."/>
            <person name="Wedrychowicz H."/>
        </authorList>
    </citation>
    <scope>NUCLEOTIDE SEQUENCE [LARGE SCALE GENOMIC DNA]</scope>
    <source>
        <strain evidence="3 4">DSM 25661</strain>
    </source>
</reference>
<organism evidence="3 4">
    <name type="scientific">Psychroflexus salarius</name>
    <dbReference type="NCBI Taxonomy" id="1155689"/>
    <lineage>
        <taxon>Bacteria</taxon>
        <taxon>Pseudomonadati</taxon>
        <taxon>Bacteroidota</taxon>
        <taxon>Flavobacteriia</taxon>
        <taxon>Flavobacteriales</taxon>
        <taxon>Flavobacteriaceae</taxon>
        <taxon>Psychroflexus</taxon>
    </lineage>
</organism>
<dbReference type="OrthoDB" id="9805307at2"/>
<accession>A0A1M4WYK6</accession>
<dbReference type="PANTHER" id="PTHR11820">
    <property type="entry name" value="ACYLPYRUVASE"/>
    <property type="match status" value="1"/>
</dbReference>
<dbReference type="InterPro" id="IPR036663">
    <property type="entry name" value="Fumarylacetoacetase_C_sf"/>
</dbReference>
<dbReference type="Pfam" id="PF01557">
    <property type="entry name" value="FAA_hydrolase"/>
    <property type="match status" value="1"/>
</dbReference>
<evidence type="ECO:0000259" key="2">
    <source>
        <dbReference type="Pfam" id="PF01557"/>
    </source>
</evidence>